<evidence type="ECO:0000256" key="3">
    <source>
        <dbReference type="ARBA" id="ARBA00022801"/>
    </source>
</evidence>
<dbReference type="PROSITE" id="PS50106">
    <property type="entry name" value="PDZ"/>
    <property type="match status" value="1"/>
</dbReference>
<dbReference type="InterPro" id="IPR041489">
    <property type="entry name" value="PDZ_6"/>
</dbReference>
<feature type="transmembrane region" description="Helical" evidence="4">
    <location>
        <begin position="291"/>
        <end position="309"/>
    </location>
</feature>
<dbReference type="Gene3D" id="1.25.40.20">
    <property type="entry name" value="Ankyrin repeat-containing domain"/>
    <property type="match status" value="1"/>
</dbReference>
<comment type="caution">
    <text evidence="6">The sequence shown here is derived from an EMBL/GenBank/DDBJ whole genome shotgun (WGS) entry which is preliminary data.</text>
</comment>
<name>A0A811QJ70_9POAL</name>
<evidence type="ECO:0000259" key="5">
    <source>
        <dbReference type="PROSITE" id="PS50106"/>
    </source>
</evidence>
<dbReference type="Gene3D" id="2.30.42.10">
    <property type="match status" value="1"/>
</dbReference>
<keyword evidence="4" id="KW-0812">Transmembrane</keyword>
<dbReference type="Proteomes" id="UP000604825">
    <property type="component" value="Unassembled WGS sequence"/>
</dbReference>
<dbReference type="InterPro" id="IPR036770">
    <property type="entry name" value="Ankyrin_rpt-contain_sf"/>
</dbReference>
<dbReference type="Pfam" id="PF17820">
    <property type="entry name" value="PDZ_6"/>
    <property type="match status" value="1"/>
</dbReference>
<feature type="domain" description="PDZ" evidence="5">
    <location>
        <begin position="576"/>
        <end position="656"/>
    </location>
</feature>
<dbReference type="InterPro" id="IPR026961">
    <property type="entry name" value="PGG_dom"/>
</dbReference>
<keyword evidence="4" id="KW-0472">Membrane</keyword>
<keyword evidence="3" id="KW-0378">Hydrolase</keyword>
<feature type="transmembrane region" description="Helical" evidence="4">
    <location>
        <begin position="245"/>
        <end position="270"/>
    </location>
</feature>
<dbReference type="InterPro" id="IPR001478">
    <property type="entry name" value="PDZ"/>
</dbReference>
<gene>
    <name evidence="6" type="ORF">NCGR_LOCUS41078</name>
</gene>
<protein>
    <recommendedName>
        <fullName evidence="5">PDZ domain-containing protein</fullName>
    </recommendedName>
</protein>
<feature type="transmembrane region" description="Helical" evidence="4">
    <location>
        <begin position="315"/>
        <end position="334"/>
    </location>
</feature>
<dbReference type="CDD" id="cd23085">
    <property type="entry name" value="cpPDZ_AtDEGP14-like"/>
    <property type="match status" value="1"/>
</dbReference>
<dbReference type="PRINTS" id="PR00834">
    <property type="entry name" value="PROTEASES2C"/>
</dbReference>
<evidence type="ECO:0000256" key="4">
    <source>
        <dbReference type="SAM" id="Phobius"/>
    </source>
</evidence>
<dbReference type="GO" id="GO:0006508">
    <property type="term" value="P:proteolysis"/>
    <property type="evidence" value="ECO:0007669"/>
    <property type="project" value="UniProtKB-KW"/>
</dbReference>
<dbReference type="InterPro" id="IPR009003">
    <property type="entry name" value="Peptidase_S1_PA"/>
</dbReference>
<dbReference type="SUPFAM" id="SSF50156">
    <property type="entry name" value="PDZ domain-like"/>
    <property type="match status" value="1"/>
</dbReference>
<dbReference type="OrthoDB" id="4217619at2759"/>
<keyword evidence="7" id="KW-1185">Reference proteome</keyword>
<feature type="transmembrane region" description="Helical" evidence="4">
    <location>
        <begin position="203"/>
        <end position="225"/>
    </location>
</feature>
<keyword evidence="2" id="KW-0645">Protease</keyword>
<evidence type="ECO:0000256" key="2">
    <source>
        <dbReference type="ARBA" id="ARBA00022670"/>
    </source>
</evidence>
<proteinExistence type="inferred from homology"/>
<organism evidence="6 7">
    <name type="scientific">Miscanthus lutarioriparius</name>
    <dbReference type="NCBI Taxonomy" id="422564"/>
    <lineage>
        <taxon>Eukaryota</taxon>
        <taxon>Viridiplantae</taxon>
        <taxon>Streptophyta</taxon>
        <taxon>Embryophyta</taxon>
        <taxon>Tracheophyta</taxon>
        <taxon>Spermatophyta</taxon>
        <taxon>Magnoliopsida</taxon>
        <taxon>Liliopsida</taxon>
        <taxon>Poales</taxon>
        <taxon>Poaceae</taxon>
        <taxon>PACMAD clade</taxon>
        <taxon>Panicoideae</taxon>
        <taxon>Andropogonodae</taxon>
        <taxon>Andropogoneae</taxon>
        <taxon>Saccharinae</taxon>
        <taxon>Miscanthus</taxon>
    </lineage>
</organism>
<dbReference type="Pfam" id="PF13365">
    <property type="entry name" value="Trypsin_2"/>
    <property type="match status" value="1"/>
</dbReference>
<dbReference type="SUPFAM" id="SSF50494">
    <property type="entry name" value="Trypsin-like serine proteases"/>
    <property type="match status" value="1"/>
</dbReference>
<dbReference type="Gene3D" id="2.40.10.120">
    <property type="match status" value="1"/>
</dbReference>
<comment type="similarity">
    <text evidence="1">Belongs to the peptidase S1C family.</text>
</comment>
<dbReference type="Pfam" id="PF13962">
    <property type="entry name" value="PGG"/>
    <property type="match status" value="1"/>
</dbReference>
<dbReference type="PANTHER" id="PTHR22939">
    <property type="entry name" value="SERINE PROTEASE FAMILY S1C HTRA-RELATED"/>
    <property type="match status" value="1"/>
</dbReference>
<accession>A0A811QJ70</accession>
<dbReference type="AlphaFoldDB" id="A0A811QJ70"/>
<dbReference type="SUPFAM" id="SSF48403">
    <property type="entry name" value="Ankyrin repeat"/>
    <property type="match status" value="1"/>
</dbReference>
<keyword evidence="4" id="KW-1133">Transmembrane helix</keyword>
<dbReference type="InterPro" id="IPR001940">
    <property type="entry name" value="Peptidase_S1C"/>
</dbReference>
<evidence type="ECO:0000313" key="6">
    <source>
        <dbReference type="EMBL" id="CAD6257593.1"/>
    </source>
</evidence>
<dbReference type="EMBL" id="CAJGYO010000010">
    <property type="protein sequence ID" value="CAD6257593.1"/>
    <property type="molecule type" value="Genomic_DNA"/>
</dbReference>
<evidence type="ECO:0000256" key="1">
    <source>
        <dbReference type="ARBA" id="ARBA00010541"/>
    </source>
</evidence>
<dbReference type="InterPro" id="IPR036034">
    <property type="entry name" value="PDZ_sf"/>
</dbReference>
<sequence>MSMDGQLLKAAVTGDGRQMKHLASQDPAVLLGTTPQGNTCRHIAAIHGHDVFCKDAVALNPSLLAAVNSDGETPLLAAVASGRVFFTSILLPTIHMHQFDKLSMNSHGICYGSSYYETILHVTKNGCIPFTEKIMRSPDESRYKCKADCETRNEFNAIKHVNEVSMLMSKADPRYKIYNLHKQVKTKVTNFSRKDIKALTQTYTSNTSLVAILMATITFAAAFTLPGGYSTDAGNEGLPIMTRKLAFQAFLISDTLTMCSSLLVAFVCIIARWEDLEFLLYYRSFTKKLMWFAYMATTIAFATGLYTILAPRLLWLAIAICVVSVSLPILTKLLGFPILNTFASASVSPDDHRDQGSDGSSGDSRCCPGCLGRNSIAKAASAVGPAVVNISSMHDMHGWVQEQSIGSGTIIDPDGTIFTCAHVVADFQSTKAIVRRKVSVTLQDGREFEGVVLNADRLSDIAVVKIKSMTPLPAARLGSSSQLQPGDWVVALGCPLSLQNTVTAGIVSCVDRKSSDLGLGGLRREYLQTDCAINKARPLGNSGGPLVNLDGEIIGVNVMKVWNADGLSFAVPIDSVIKIVENFKKNGRVVRPWLGLKMLDLNPMIIAQLKEKSSTFPDVRKGVLVPMVTPASPAEQAGFRPGDVVVEFGGKPVESIKEIIDIMGDKVGVPFKVLVKRANNVTVTLTVIPEEADASR</sequence>
<evidence type="ECO:0000313" key="7">
    <source>
        <dbReference type="Proteomes" id="UP000604825"/>
    </source>
</evidence>
<dbReference type="PANTHER" id="PTHR22939:SF125">
    <property type="entry name" value="PROTEASE DO-LIKE 14-RELATED"/>
    <property type="match status" value="1"/>
</dbReference>
<dbReference type="GO" id="GO:0004252">
    <property type="term" value="F:serine-type endopeptidase activity"/>
    <property type="evidence" value="ECO:0007669"/>
    <property type="project" value="InterPro"/>
</dbReference>
<reference evidence="6" key="1">
    <citation type="submission" date="2020-10" db="EMBL/GenBank/DDBJ databases">
        <authorList>
            <person name="Han B."/>
            <person name="Lu T."/>
            <person name="Zhao Q."/>
            <person name="Huang X."/>
            <person name="Zhao Y."/>
        </authorList>
    </citation>
    <scope>NUCLEOTIDE SEQUENCE</scope>
</reference>
<dbReference type="SMART" id="SM00228">
    <property type="entry name" value="PDZ"/>
    <property type="match status" value="1"/>
</dbReference>